<dbReference type="EMBL" id="LAZR01040548">
    <property type="protein sequence ID" value="KKL14216.1"/>
    <property type="molecule type" value="Genomic_DNA"/>
</dbReference>
<evidence type="ECO:0000313" key="1">
    <source>
        <dbReference type="EMBL" id="KKL14216.1"/>
    </source>
</evidence>
<reference evidence="1" key="1">
    <citation type="journal article" date="2015" name="Nature">
        <title>Complex archaea that bridge the gap between prokaryotes and eukaryotes.</title>
        <authorList>
            <person name="Spang A."/>
            <person name="Saw J.H."/>
            <person name="Jorgensen S.L."/>
            <person name="Zaremba-Niedzwiedzka K."/>
            <person name="Martijn J."/>
            <person name="Lind A.E."/>
            <person name="van Eijk R."/>
            <person name="Schleper C."/>
            <person name="Guy L."/>
            <person name="Ettema T.J."/>
        </authorList>
    </citation>
    <scope>NUCLEOTIDE SEQUENCE</scope>
</reference>
<accession>A0A0F9D8X4</accession>
<comment type="caution">
    <text evidence="1">The sequence shown here is derived from an EMBL/GenBank/DDBJ whole genome shotgun (WGS) entry which is preliminary data.</text>
</comment>
<proteinExistence type="predicted"/>
<gene>
    <name evidence="1" type="ORF">LCGC14_2517920</name>
</gene>
<dbReference type="AlphaFoldDB" id="A0A0F9D8X4"/>
<name>A0A0F9D8X4_9ZZZZ</name>
<feature type="non-terminal residue" evidence="1">
    <location>
        <position position="1"/>
    </location>
</feature>
<protein>
    <submittedName>
        <fullName evidence="1">Uncharacterized protein</fullName>
    </submittedName>
</protein>
<sequence length="140" mass="15811">LRMLIERGAAKYRAGTNSLNLVTEQDIVDVFTILGEGTDEYTLNDGRPVIGTTENPGWWRKGSTAGVHSDRSFALRLESFNERIAFLAQNNLDYGALINHLYPDPDMGARWISMGTVQLNAYLFMAIINMRRLYFIGTFT</sequence>
<organism evidence="1">
    <name type="scientific">marine sediment metagenome</name>
    <dbReference type="NCBI Taxonomy" id="412755"/>
    <lineage>
        <taxon>unclassified sequences</taxon>
        <taxon>metagenomes</taxon>
        <taxon>ecological metagenomes</taxon>
    </lineage>
</organism>